<keyword evidence="4" id="KW-0808">Transferase</keyword>
<comment type="caution">
    <text evidence="10">The sequence shown here is derived from an EMBL/GenBank/DDBJ whole genome shotgun (WGS) entry which is preliminary data.</text>
</comment>
<accession>A0A9P1CYD6</accession>
<organism evidence="10">
    <name type="scientific">Cladocopium goreaui</name>
    <dbReference type="NCBI Taxonomy" id="2562237"/>
    <lineage>
        <taxon>Eukaryota</taxon>
        <taxon>Sar</taxon>
        <taxon>Alveolata</taxon>
        <taxon>Dinophyceae</taxon>
        <taxon>Suessiales</taxon>
        <taxon>Symbiodiniaceae</taxon>
        <taxon>Cladocopium</taxon>
    </lineage>
</organism>
<gene>
    <name evidence="10" type="ORF">C1SCF055_LOCUS25877</name>
</gene>
<dbReference type="PANTHER" id="PTHR31595">
    <property type="entry name" value="LONG-CHAIN-ALCOHOL O-FATTY-ACYLTRANSFERASE 3-RELATED"/>
    <property type="match status" value="1"/>
</dbReference>
<evidence type="ECO:0000256" key="8">
    <source>
        <dbReference type="SAM" id="Phobius"/>
    </source>
</evidence>
<feature type="transmembrane region" description="Helical" evidence="8">
    <location>
        <begin position="51"/>
        <end position="73"/>
    </location>
</feature>
<evidence type="ECO:0000256" key="2">
    <source>
        <dbReference type="ARBA" id="ARBA00005179"/>
    </source>
</evidence>
<feature type="transmembrane region" description="Helical" evidence="8">
    <location>
        <begin position="180"/>
        <end position="200"/>
    </location>
</feature>
<reference evidence="11 12" key="2">
    <citation type="submission" date="2024-05" db="EMBL/GenBank/DDBJ databases">
        <authorList>
            <person name="Chen Y."/>
            <person name="Shah S."/>
            <person name="Dougan E. K."/>
            <person name="Thang M."/>
            <person name="Chan C."/>
        </authorList>
    </citation>
    <scope>NUCLEOTIDE SEQUENCE [LARGE SCALE GENOMIC DNA]</scope>
</reference>
<evidence type="ECO:0000256" key="7">
    <source>
        <dbReference type="ARBA" id="ARBA00023136"/>
    </source>
</evidence>
<evidence type="ECO:0000256" key="4">
    <source>
        <dbReference type="ARBA" id="ARBA00022679"/>
    </source>
</evidence>
<dbReference type="GO" id="GO:0016020">
    <property type="term" value="C:membrane"/>
    <property type="evidence" value="ECO:0007669"/>
    <property type="project" value="UniProtKB-SubCell"/>
</dbReference>
<comment type="similarity">
    <text evidence="3">Belongs to the wax synthase family.</text>
</comment>
<reference evidence="10" key="1">
    <citation type="submission" date="2022-10" db="EMBL/GenBank/DDBJ databases">
        <authorList>
            <person name="Chen Y."/>
            <person name="Dougan E. K."/>
            <person name="Chan C."/>
            <person name="Rhodes N."/>
            <person name="Thang M."/>
        </authorList>
    </citation>
    <scope>NUCLEOTIDE SEQUENCE</scope>
</reference>
<dbReference type="InterPro" id="IPR032805">
    <property type="entry name" value="Wax_synthase_dom"/>
</dbReference>
<evidence type="ECO:0000256" key="3">
    <source>
        <dbReference type="ARBA" id="ARBA00007282"/>
    </source>
</evidence>
<feature type="transmembrane region" description="Helical" evidence="8">
    <location>
        <begin position="381"/>
        <end position="400"/>
    </location>
</feature>
<feature type="domain" description="Wax synthase" evidence="9">
    <location>
        <begin position="225"/>
        <end position="302"/>
    </location>
</feature>
<evidence type="ECO:0000256" key="5">
    <source>
        <dbReference type="ARBA" id="ARBA00022692"/>
    </source>
</evidence>
<evidence type="ECO:0000256" key="1">
    <source>
        <dbReference type="ARBA" id="ARBA00004141"/>
    </source>
</evidence>
<dbReference type="EMBL" id="CAMXCT030002668">
    <property type="protein sequence ID" value="CAL4787012.1"/>
    <property type="molecule type" value="Genomic_DNA"/>
</dbReference>
<feature type="transmembrane region" description="Helical" evidence="8">
    <location>
        <begin position="332"/>
        <end position="350"/>
    </location>
</feature>
<keyword evidence="5 8" id="KW-0812">Transmembrane</keyword>
<proteinExistence type="inferred from homology"/>
<keyword evidence="6 8" id="KW-1133">Transmembrane helix</keyword>
<dbReference type="AlphaFoldDB" id="A0A9P1CYD6"/>
<dbReference type="Proteomes" id="UP001152797">
    <property type="component" value="Unassembled WGS sequence"/>
</dbReference>
<feature type="transmembrane region" description="Helical" evidence="8">
    <location>
        <begin position="256"/>
        <end position="275"/>
    </location>
</feature>
<dbReference type="EMBL" id="CAMXCT010002668">
    <property type="protein sequence ID" value="CAI3999700.1"/>
    <property type="molecule type" value="Genomic_DNA"/>
</dbReference>
<name>A0A9P1CYD6_9DINO</name>
<evidence type="ECO:0000313" key="10">
    <source>
        <dbReference type="EMBL" id="CAI3999700.1"/>
    </source>
</evidence>
<protein>
    <submittedName>
        <fullName evidence="11">Probable long-chain-alcohol O-fatty-acyltransferase 9 (Wax synthase 9)</fullName>
    </submittedName>
</protein>
<dbReference type="PANTHER" id="PTHR31595:SF57">
    <property type="entry name" value="OS04G0481900 PROTEIN"/>
    <property type="match status" value="1"/>
</dbReference>
<comment type="subcellular location">
    <subcellularLocation>
        <location evidence="1">Membrane</location>
        <topology evidence="1">Multi-pass membrane protein</topology>
    </subcellularLocation>
</comment>
<dbReference type="GO" id="GO:0006629">
    <property type="term" value="P:lipid metabolic process"/>
    <property type="evidence" value="ECO:0007669"/>
    <property type="project" value="InterPro"/>
</dbReference>
<evidence type="ECO:0000313" key="11">
    <source>
        <dbReference type="EMBL" id="CAL4787012.1"/>
    </source>
</evidence>
<feature type="transmembrane region" description="Helical" evidence="8">
    <location>
        <begin position="295"/>
        <end position="320"/>
    </location>
</feature>
<keyword evidence="7 8" id="KW-0472">Membrane</keyword>
<dbReference type="InterPro" id="IPR044851">
    <property type="entry name" value="Wax_synthase"/>
</dbReference>
<sequence length="423" mass="45865">MAFHLAFSKPDLTADSEVKFISFVGLAVLILMGFLGYALHCLLRQRPSMRLCVLGLSGLPMIIGPLLVLHFFGPLRSKLAHFALSFFGVVAGFRWLELMLGTGPKGFDKSVKNFVIYFASPAEVLFDSGQLQASKDGLVSELLLRIAKHMLIGTIALSLGKATDFAPFLDGQDPLTMPLLGFPVALPAVYLLTVYVYCTLATAMLMHRLLPAFLGIASVDSMQTPLLLSTSLRDFWGRRWNLVVHRLMKRTFFVPLVGRSPHLAGLLAFMMSGLFHEYMWLAVNWNQRDAYVPGLSLLFFFLQFLLCGVESALSLTPLGLQLSKLPQPLRTVLTSLVVLPLGPLFLQGISSMGVEAADQGQTVSLVMGDAPGGVVSGSPPLDWVMCGLVGLVAGARGLYLRPRPAVKISKSTVVAVLPTCEGA</sequence>
<dbReference type="OrthoDB" id="419436at2759"/>
<comment type="pathway">
    <text evidence="2">Secondary metabolite biosynthesis.</text>
</comment>
<dbReference type="Pfam" id="PF13813">
    <property type="entry name" value="MBOAT_2"/>
    <property type="match status" value="1"/>
</dbReference>
<dbReference type="GO" id="GO:0008374">
    <property type="term" value="F:O-acyltransferase activity"/>
    <property type="evidence" value="ECO:0007669"/>
    <property type="project" value="InterPro"/>
</dbReference>
<evidence type="ECO:0000256" key="6">
    <source>
        <dbReference type="ARBA" id="ARBA00022989"/>
    </source>
</evidence>
<evidence type="ECO:0000313" key="12">
    <source>
        <dbReference type="Proteomes" id="UP001152797"/>
    </source>
</evidence>
<evidence type="ECO:0000259" key="9">
    <source>
        <dbReference type="Pfam" id="PF13813"/>
    </source>
</evidence>
<feature type="transmembrane region" description="Helical" evidence="8">
    <location>
        <begin position="20"/>
        <end position="39"/>
    </location>
</feature>
<keyword evidence="12" id="KW-1185">Reference proteome</keyword>
<dbReference type="EMBL" id="CAMXCT020002668">
    <property type="protein sequence ID" value="CAL1153075.1"/>
    <property type="molecule type" value="Genomic_DNA"/>
</dbReference>